<dbReference type="PANTHER" id="PTHR31657">
    <property type="entry name" value="ETHYLENE-RESPONSIVE TRANSCRIPTION FACTOR ERF061"/>
    <property type="match status" value="1"/>
</dbReference>
<feature type="compositionally biased region" description="Gly residues" evidence="9">
    <location>
        <begin position="391"/>
        <end position="409"/>
    </location>
</feature>
<comment type="caution">
    <text evidence="11">The sequence shown here is derived from an EMBL/GenBank/DDBJ whole genome shotgun (WGS) entry which is preliminary data.</text>
</comment>
<dbReference type="InterPro" id="IPR051758">
    <property type="entry name" value="ERF/AP2-like"/>
</dbReference>
<name>A0AAV8BVD4_9POAL</name>
<dbReference type="GO" id="GO:0003700">
    <property type="term" value="F:DNA-binding transcription factor activity"/>
    <property type="evidence" value="ECO:0007669"/>
    <property type="project" value="InterPro"/>
</dbReference>
<evidence type="ECO:0000256" key="9">
    <source>
        <dbReference type="SAM" id="MobiDB-lite"/>
    </source>
</evidence>
<evidence type="ECO:0000256" key="1">
    <source>
        <dbReference type="ARBA" id="ARBA00004123"/>
    </source>
</evidence>
<dbReference type="InterPro" id="IPR001471">
    <property type="entry name" value="AP2/ERF_dom"/>
</dbReference>
<feature type="region of interest" description="Disordered" evidence="9">
    <location>
        <begin position="1"/>
        <end position="73"/>
    </location>
</feature>
<dbReference type="GO" id="GO:0000976">
    <property type="term" value="F:transcription cis-regulatory region binding"/>
    <property type="evidence" value="ECO:0007669"/>
    <property type="project" value="UniProtKB-ARBA"/>
</dbReference>
<dbReference type="FunFam" id="3.30.730.10:FF:000001">
    <property type="entry name" value="Ethylene-responsive transcription factor 2"/>
    <property type="match status" value="1"/>
</dbReference>
<evidence type="ECO:0000256" key="5">
    <source>
        <dbReference type="ARBA" id="ARBA00023159"/>
    </source>
</evidence>
<keyword evidence="2" id="KW-0936">Ethylene signaling pathway</keyword>
<keyword evidence="6" id="KW-0804">Transcription</keyword>
<dbReference type="PROSITE" id="PS51032">
    <property type="entry name" value="AP2_ERF"/>
    <property type="match status" value="1"/>
</dbReference>
<comment type="subcellular location">
    <subcellularLocation>
        <location evidence="1">Nucleus</location>
    </subcellularLocation>
</comment>
<keyword evidence="7" id="KW-0539">Nucleus</keyword>
<accession>A0AAV8BVD4</accession>
<evidence type="ECO:0000256" key="3">
    <source>
        <dbReference type="ARBA" id="ARBA00023015"/>
    </source>
</evidence>
<dbReference type="EMBL" id="JAMFTS010000005">
    <property type="protein sequence ID" value="KAJ4746910.1"/>
    <property type="molecule type" value="Genomic_DNA"/>
</dbReference>
<dbReference type="PANTHER" id="PTHR31657:SF19">
    <property type="entry name" value="ETHYLENE-RESPONSIVE TRANSCRIPTION FACTOR ERF053"/>
    <property type="match status" value="1"/>
</dbReference>
<dbReference type="GO" id="GO:0005634">
    <property type="term" value="C:nucleus"/>
    <property type="evidence" value="ECO:0007669"/>
    <property type="project" value="UniProtKB-SubCell"/>
</dbReference>
<keyword evidence="5" id="KW-0010">Activator</keyword>
<evidence type="ECO:0000256" key="2">
    <source>
        <dbReference type="ARBA" id="ARBA00022745"/>
    </source>
</evidence>
<dbReference type="PRINTS" id="PR00367">
    <property type="entry name" value="ETHRSPELEMNT"/>
</dbReference>
<evidence type="ECO:0000259" key="10">
    <source>
        <dbReference type="PROSITE" id="PS51032"/>
    </source>
</evidence>
<keyword evidence="3" id="KW-0805">Transcription regulation</keyword>
<evidence type="ECO:0000313" key="12">
    <source>
        <dbReference type="Proteomes" id="UP001140206"/>
    </source>
</evidence>
<evidence type="ECO:0000256" key="8">
    <source>
        <dbReference type="ARBA" id="ARBA00024343"/>
    </source>
</evidence>
<evidence type="ECO:0000256" key="6">
    <source>
        <dbReference type="ARBA" id="ARBA00023163"/>
    </source>
</evidence>
<protein>
    <submittedName>
        <fullName evidence="11">Ethylene-responsive transcription factor ERF053</fullName>
    </submittedName>
</protein>
<evidence type="ECO:0000313" key="11">
    <source>
        <dbReference type="EMBL" id="KAJ4746910.1"/>
    </source>
</evidence>
<gene>
    <name evidence="11" type="ORF">LUZ62_081315</name>
</gene>
<comment type="similarity">
    <text evidence="8">Belongs to the AP2/ERF transcription factor family. ERF subfamily.</text>
</comment>
<dbReference type="CDD" id="cd00018">
    <property type="entry name" value="AP2"/>
    <property type="match status" value="1"/>
</dbReference>
<reference evidence="11" key="1">
    <citation type="submission" date="2022-08" db="EMBL/GenBank/DDBJ databases">
        <authorList>
            <person name="Marques A."/>
        </authorList>
    </citation>
    <scope>NUCLEOTIDE SEQUENCE</scope>
    <source>
        <strain evidence="11">RhyPub2mFocal</strain>
        <tissue evidence="11">Leaves</tissue>
    </source>
</reference>
<sequence>MDGSRRNSPGGSDRRRAKGKGVKLNDLQLHRPRKKVKSPERHHQSSSTASSPPISSIINPISSTTCSPASSPSTQISGPIFPFAYDPSHATQPFLIQPGTYPPQPAQHQQMISFGHNQPYSATAGPLYPPTFFMGEGPAASVAAQQQLLSYWSEALNLSPRGQVSRLAGLDNRGLYYPTLFQGPHMLPAVPPPTKLYRGVRQRHWGKWVAEIRMPKNRTRLWLGTFDTAEDAAMAYDREAYRLRGENARLNFPDLFLKKGKDSGSSSRKHEATSCSSSSSSAPPTPSEETQVIAQAQPEPPMQVQYEMQHEYEPAVAPIGLSSGATGSAQPSQELAWGEADEAWFSTWGPNSYVWDDIDGANNLLLQSRLANDASQVHPGLPPGAESSGSGDVGGAGSSSGGGGSGGGSLYPPPMFMWRD</sequence>
<feature type="region of interest" description="Disordered" evidence="9">
    <location>
        <begin position="375"/>
        <end position="414"/>
    </location>
</feature>
<dbReference type="GO" id="GO:0009873">
    <property type="term" value="P:ethylene-activated signaling pathway"/>
    <property type="evidence" value="ECO:0007669"/>
    <property type="project" value="UniProtKB-KW"/>
</dbReference>
<dbReference type="Gene3D" id="3.30.730.10">
    <property type="entry name" value="AP2/ERF domain"/>
    <property type="match status" value="1"/>
</dbReference>
<keyword evidence="4" id="KW-0238">DNA-binding</keyword>
<feature type="compositionally biased region" description="Low complexity" evidence="9">
    <location>
        <begin position="273"/>
        <end position="290"/>
    </location>
</feature>
<evidence type="ECO:0000256" key="4">
    <source>
        <dbReference type="ARBA" id="ARBA00023125"/>
    </source>
</evidence>
<feature type="compositionally biased region" description="Basic and acidic residues" evidence="9">
    <location>
        <begin position="260"/>
        <end position="272"/>
    </location>
</feature>
<organism evidence="11 12">
    <name type="scientific">Rhynchospora pubera</name>
    <dbReference type="NCBI Taxonomy" id="906938"/>
    <lineage>
        <taxon>Eukaryota</taxon>
        <taxon>Viridiplantae</taxon>
        <taxon>Streptophyta</taxon>
        <taxon>Embryophyta</taxon>
        <taxon>Tracheophyta</taxon>
        <taxon>Spermatophyta</taxon>
        <taxon>Magnoliopsida</taxon>
        <taxon>Liliopsida</taxon>
        <taxon>Poales</taxon>
        <taxon>Cyperaceae</taxon>
        <taxon>Cyperoideae</taxon>
        <taxon>Rhynchosporeae</taxon>
        <taxon>Rhynchospora</taxon>
    </lineage>
</organism>
<keyword evidence="12" id="KW-1185">Reference proteome</keyword>
<dbReference type="AlphaFoldDB" id="A0AAV8BVD4"/>
<dbReference type="Proteomes" id="UP001140206">
    <property type="component" value="Chromosome 5"/>
</dbReference>
<proteinExistence type="inferred from homology"/>
<feature type="domain" description="AP2/ERF" evidence="10">
    <location>
        <begin position="196"/>
        <end position="253"/>
    </location>
</feature>
<dbReference type="InterPro" id="IPR036955">
    <property type="entry name" value="AP2/ERF_dom_sf"/>
</dbReference>
<evidence type="ECO:0000256" key="7">
    <source>
        <dbReference type="ARBA" id="ARBA00023242"/>
    </source>
</evidence>
<dbReference type="SMART" id="SM00380">
    <property type="entry name" value="AP2"/>
    <property type="match status" value="1"/>
</dbReference>
<dbReference type="Pfam" id="PF00847">
    <property type="entry name" value="AP2"/>
    <property type="match status" value="1"/>
</dbReference>
<feature type="compositionally biased region" description="Polar residues" evidence="9">
    <location>
        <begin position="1"/>
        <end position="10"/>
    </location>
</feature>
<feature type="compositionally biased region" description="Low complexity" evidence="9">
    <location>
        <begin position="45"/>
        <end position="73"/>
    </location>
</feature>
<dbReference type="InterPro" id="IPR016177">
    <property type="entry name" value="DNA-bd_dom_sf"/>
</dbReference>
<feature type="region of interest" description="Disordered" evidence="9">
    <location>
        <begin position="260"/>
        <end position="292"/>
    </location>
</feature>
<dbReference type="SUPFAM" id="SSF54171">
    <property type="entry name" value="DNA-binding domain"/>
    <property type="match status" value="1"/>
</dbReference>